<comment type="cofactor">
    <cofactor evidence="1">
        <name>Mg(2+)</name>
        <dbReference type="ChEBI" id="CHEBI:18420"/>
    </cofactor>
</comment>
<dbReference type="InterPro" id="IPR010285">
    <property type="entry name" value="DNA_helicase_pif1-like_DEAD"/>
</dbReference>
<dbReference type="GO" id="GO:0000723">
    <property type="term" value="P:telomere maintenance"/>
    <property type="evidence" value="ECO:0007669"/>
    <property type="project" value="InterPro"/>
</dbReference>
<dbReference type="PANTHER" id="PTHR10492:SF57">
    <property type="entry name" value="ATP-DEPENDENT DNA HELICASE"/>
    <property type="match status" value="1"/>
</dbReference>
<feature type="domain" description="Helitron helicase-like" evidence="3">
    <location>
        <begin position="205"/>
        <end position="384"/>
    </location>
</feature>
<keyword evidence="1" id="KW-0233">DNA recombination</keyword>
<dbReference type="CDD" id="cd18809">
    <property type="entry name" value="SF1_C_RecD"/>
    <property type="match status" value="1"/>
</dbReference>
<dbReference type="SUPFAM" id="SSF52540">
    <property type="entry name" value="P-loop containing nucleoside triphosphate hydrolases"/>
    <property type="match status" value="2"/>
</dbReference>
<keyword evidence="1" id="KW-0547">Nucleotide-binding</keyword>
<evidence type="ECO:0000313" key="6">
    <source>
        <dbReference type="Proteomes" id="UP000077684"/>
    </source>
</evidence>
<evidence type="ECO:0000313" key="5">
    <source>
        <dbReference type="EMBL" id="KAE8243494.1"/>
    </source>
</evidence>
<evidence type="ECO:0000259" key="4">
    <source>
        <dbReference type="Pfam" id="PF21530"/>
    </source>
</evidence>
<proteinExistence type="inferred from homology"/>
<keyword evidence="1" id="KW-0347">Helicase</keyword>
<gene>
    <name evidence="5" type="ORF">A4X06_0g6277</name>
</gene>
<dbReference type="InterPro" id="IPR049163">
    <property type="entry name" value="Pif1-like_2B_dom"/>
</dbReference>
<dbReference type="GO" id="GO:0005524">
    <property type="term" value="F:ATP binding"/>
    <property type="evidence" value="ECO:0007669"/>
    <property type="project" value="UniProtKB-KW"/>
</dbReference>
<evidence type="ECO:0000259" key="3">
    <source>
        <dbReference type="Pfam" id="PF14214"/>
    </source>
</evidence>
<dbReference type="GO" id="GO:0006310">
    <property type="term" value="P:DNA recombination"/>
    <property type="evidence" value="ECO:0007669"/>
    <property type="project" value="UniProtKB-KW"/>
</dbReference>
<keyword evidence="1" id="KW-0234">DNA repair</keyword>
<dbReference type="InterPro" id="IPR027417">
    <property type="entry name" value="P-loop_NTPase"/>
</dbReference>
<feature type="domain" description="DNA helicase Pif1-like DEAD-box helicase" evidence="2">
    <location>
        <begin position="843"/>
        <end position="1059"/>
    </location>
</feature>
<dbReference type="EC" id="5.6.2.3" evidence="1"/>
<dbReference type="Pfam" id="PF14214">
    <property type="entry name" value="Helitron_like_N"/>
    <property type="match status" value="1"/>
</dbReference>
<evidence type="ECO:0000259" key="2">
    <source>
        <dbReference type="Pfam" id="PF05970"/>
    </source>
</evidence>
<sequence>MGSLLSPEGLSPAFAQVYFVETDPGSSNGVRVQQANQSLDVDTVAMLDHILSQVNPYARLLHHARPILDQLTSSTDDVAIKLLQRGRDTGADPRTYNRPSVSEIAALIVTPSGSDFDVAPRDIVVRYRSGDIRRVSHLHAAFLPLRFPVLIPYGHFGWHDAIPLGQSPRELFSADPVVAAAALEDPNVVRGRGRGGSVHVTLDQFHAYHLHERQHFSTLFFSNTLLQEWLVDAWVVVEQNRISFLNFNQDLLRREIYSGLQDALISGADLHGIGTRTILPSSFTNGPRFWQARYHDAMYLVRVYGKPDLFVTMTCNPKWPEITRQLNVGQVPSDRPDLVTRVFNLKLRWLLHMLLKLHVLGVVVAYVHSVEFQKRGLPHAHILLILAASNKLKTRDDIDTVVSAELPDPALDPELFEVVSSTMIHGPCTPEQACMNDPRYPGRCSRGYPMPLREVTCMDSDGYPDYRRRDQGIVVERRGRGNSVWNADNTWVVPYNPFLRKTFACHLNVEVCSSMAAVKYLYKYVFKGPDHISMQAGSVSDSEIDNYLNARYVSPCEAMYRMLTLPLHGISPSVRTLDIHLPNQQSVTFTPDDRRSARKSLVESNDHSKLLAFFDLCKRLPEETASLTYANVPDRFVWNAKFHMWAPRQRGMGQVGRIYYVPHTAQEKYYLRRLLHEVNCPKSFDDLYKFEGRTYTTFREACSARGLLSDDAEWHRCLNEAALFQTGAALRHLFCLIIFHNDVEDIPSLYDGHKSDLADDCAFQLRRRGVQDPVQERVLSFSRHLLNVELSQVANERTLADFGIPPPDDAFAADTSAIPSPVAREQQWNAEEQSALSVQRYEQMNEDQRSVFSVVTAAVNLNEPALFFLQGSGGCGKTFVMNAIMAHVRGRNQIAIAVASSGIASLMLEGGRTAHFRFKLPLSMDNASSCSIKAQSEYAHLFRRTALIVWDEAPMQSRYAFEAVDRMLQDFRKDNRPFGGCTVLFSGDWKQTLPVQRKASEAQIISICLHKSYLWTPTTQLQLNINVRLLQSTATDQAAQQAYADWILSVGTGQISTDDGRLEVLPHLRMYAENIEPLCDFVYKDFRTSNETRAQYFRRRAILHSRNADVDTTNAYVLESLPGQPYHFYAADRALDIGGEQDHAFTPEYLASLKPSGMPPFKLSLKLEAVVMLIRNLDPSIGLCNGTRLIITGLLRNIIRATIISGSTNHVGRMVMIPRITHKTIEGMFPFTLKRRQFPLRLCFAITINKSQGQSLGRIGIDVRTPCFSHGQLYVALSRATDASQVRVLLPQTNTHTDNVVCSAAFPLAT</sequence>
<keyword evidence="1" id="KW-0227">DNA damage</keyword>
<dbReference type="Pfam" id="PF05970">
    <property type="entry name" value="PIF1"/>
    <property type="match status" value="1"/>
</dbReference>
<evidence type="ECO:0000256" key="1">
    <source>
        <dbReference type="RuleBase" id="RU363044"/>
    </source>
</evidence>
<comment type="similarity">
    <text evidence="1">Belongs to the helicase family.</text>
</comment>
<comment type="catalytic activity">
    <reaction evidence="1">
        <text>ATP + H2O = ADP + phosphate + H(+)</text>
        <dbReference type="Rhea" id="RHEA:13065"/>
        <dbReference type="ChEBI" id="CHEBI:15377"/>
        <dbReference type="ChEBI" id="CHEBI:15378"/>
        <dbReference type="ChEBI" id="CHEBI:30616"/>
        <dbReference type="ChEBI" id="CHEBI:43474"/>
        <dbReference type="ChEBI" id="CHEBI:456216"/>
        <dbReference type="EC" id="5.6.2.3"/>
    </reaction>
</comment>
<dbReference type="GO" id="GO:0006281">
    <property type="term" value="P:DNA repair"/>
    <property type="evidence" value="ECO:0007669"/>
    <property type="project" value="UniProtKB-KW"/>
</dbReference>
<dbReference type="InterPro" id="IPR025476">
    <property type="entry name" value="Helitron_helicase-like"/>
</dbReference>
<keyword evidence="6" id="KW-1185">Reference proteome</keyword>
<reference evidence="5" key="1">
    <citation type="submission" date="2016-04" db="EMBL/GenBank/DDBJ databases">
        <authorList>
            <person name="Nguyen H.D."/>
            <person name="Samba Siva P."/>
            <person name="Cullis J."/>
            <person name="Levesque C.A."/>
            <person name="Hambleton S."/>
        </authorList>
    </citation>
    <scope>NUCLEOTIDE SEQUENCE</scope>
    <source>
        <strain evidence="5">DAOMC 236426</strain>
    </source>
</reference>
<name>A0A8X7SUR6_9BASI</name>
<dbReference type="Gene3D" id="3.40.50.300">
    <property type="entry name" value="P-loop containing nucleotide triphosphate hydrolases"/>
    <property type="match status" value="1"/>
</dbReference>
<dbReference type="GO" id="GO:0016787">
    <property type="term" value="F:hydrolase activity"/>
    <property type="evidence" value="ECO:0007669"/>
    <property type="project" value="UniProtKB-KW"/>
</dbReference>
<reference evidence="5" key="2">
    <citation type="journal article" date="2019" name="IMA Fungus">
        <title>Genome sequencing and comparison of five Tilletia species to identify candidate genes for the detection of regulated species infecting wheat.</title>
        <authorList>
            <person name="Nguyen H.D.T."/>
            <person name="Sultana T."/>
            <person name="Kesanakurti P."/>
            <person name="Hambleton S."/>
        </authorList>
    </citation>
    <scope>NUCLEOTIDE SEQUENCE</scope>
    <source>
        <strain evidence="5">DAOMC 236426</strain>
    </source>
</reference>
<accession>A0A8X7SUR6</accession>
<comment type="caution">
    <text evidence="5">The sequence shown here is derived from an EMBL/GenBank/DDBJ whole genome shotgun (WGS) entry which is preliminary data.</text>
</comment>
<dbReference type="Pfam" id="PF21530">
    <property type="entry name" value="Pif1_2B_dom"/>
    <property type="match status" value="1"/>
</dbReference>
<organism evidence="5 6">
    <name type="scientific">Tilletia controversa</name>
    <name type="common">dwarf bunt fungus</name>
    <dbReference type="NCBI Taxonomy" id="13291"/>
    <lineage>
        <taxon>Eukaryota</taxon>
        <taxon>Fungi</taxon>
        <taxon>Dikarya</taxon>
        <taxon>Basidiomycota</taxon>
        <taxon>Ustilaginomycotina</taxon>
        <taxon>Exobasidiomycetes</taxon>
        <taxon>Tilletiales</taxon>
        <taxon>Tilletiaceae</taxon>
        <taxon>Tilletia</taxon>
    </lineage>
</organism>
<dbReference type="PANTHER" id="PTHR10492">
    <property type="match status" value="1"/>
</dbReference>
<dbReference type="EMBL" id="LWDE02000885">
    <property type="protein sequence ID" value="KAE8243494.1"/>
    <property type="molecule type" value="Genomic_DNA"/>
</dbReference>
<protein>
    <recommendedName>
        <fullName evidence="1">ATP-dependent DNA helicase</fullName>
        <ecNumber evidence="1">5.6.2.3</ecNumber>
    </recommendedName>
</protein>
<dbReference type="GO" id="GO:0043139">
    <property type="term" value="F:5'-3' DNA helicase activity"/>
    <property type="evidence" value="ECO:0007669"/>
    <property type="project" value="UniProtKB-EC"/>
</dbReference>
<keyword evidence="1" id="KW-0378">Hydrolase</keyword>
<feature type="domain" description="DNA helicase Pif1-like 2B" evidence="4">
    <location>
        <begin position="1148"/>
        <end position="1194"/>
    </location>
</feature>
<keyword evidence="1" id="KW-0067">ATP-binding</keyword>
<dbReference type="Proteomes" id="UP000077684">
    <property type="component" value="Unassembled WGS sequence"/>
</dbReference>